<evidence type="ECO:0000256" key="1">
    <source>
        <dbReference type="ARBA" id="ARBA00004141"/>
    </source>
</evidence>
<evidence type="ECO:0000256" key="3">
    <source>
        <dbReference type="ARBA" id="ARBA00022692"/>
    </source>
</evidence>
<dbReference type="EMBL" id="CANTFM010000864">
    <property type="protein sequence ID" value="CAI5731046.1"/>
    <property type="molecule type" value="Genomic_DNA"/>
</dbReference>
<comment type="subcellular location">
    <subcellularLocation>
        <location evidence="1">Membrane</location>
        <topology evidence="1">Multi-pass membrane protein</topology>
    </subcellularLocation>
</comment>
<gene>
    <name evidence="6" type="ORF">PDE001_LOCUS4690</name>
</gene>
<accession>A0AAV0U786</accession>
<comment type="caution">
    <text evidence="6">The sequence shown here is derived from an EMBL/GenBank/DDBJ whole genome shotgun (WGS) entry which is preliminary data.</text>
</comment>
<evidence type="ECO:0008006" key="8">
    <source>
        <dbReference type="Google" id="ProtNLM"/>
    </source>
</evidence>
<evidence type="ECO:0000256" key="4">
    <source>
        <dbReference type="ARBA" id="ARBA00022989"/>
    </source>
</evidence>
<evidence type="ECO:0000256" key="5">
    <source>
        <dbReference type="ARBA" id="ARBA00023136"/>
    </source>
</evidence>
<evidence type="ECO:0000313" key="7">
    <source>
        <dbReference type="Proteomes" id="UP001162029"/>
    </source>
</evidence>
<comment type="similarity">
    <text evidence="2">Belongs to the TMCO4 family.</text>
</comment>
<dbReference type="GO" id="GO:0016020">
    <property type="term" value="C:membrane"/>
    <property type="evidence" value="ECO:0007669"/>
    <property type="project" value="UniProtKB-SubCell"/>
</dbReference>
<sequence>MTEIDLLLADCRELQHRGLLTSQQLEEDETSLASASTLPEIIRKRVSSLLVQDADATIEHVRLRCNEQELESMGNSELMAVAVGGALGALNAWLRPAPALTLTTKPTTLWASAFDGAVATLNATKRKRRVQKLQLQLISGDVATCRHVVLCINGFMTQNDDPTRNWRVWTQDNQQDAAVFAVQWEAGDSAAWNEFCSHVNDNLGSSSVSSMVAQFTDNPWHTAQGKAEQVGVLLAHVLAERPAILRGRKISLFGHSLGGAVIYSIFQEMARLRAQKKGDGLPLITNAVSFAGAFIPDAKEGLDNISNALDPNGGKFINVFSSRDGVLSRLFWALQLPGRNGLAAAGCESIAFAASSAVNCVNVEVSDLVIPCVENHFGHSYLHFMDVIKSRVLPHLFQS</sequence>
<evidence type="ECO:0000256" key="2">
    <source>
        <dbReference type="ARBA" id="ARBA00009824"/>
    </source>
</evidence>
<reference evidence="6" key="1">
    <citation type="submission" date="2022-12" db="EMBL/GenBank/DDBJ databases">
        <authorList>
            <person name="Webb A."/>
        </authorList>
    </citation>
    <scope>NUCLEOTIDE SEQUENCE</scope>
    <source>
        <strain evidence="6">Pd1</strain>
    </source>
</reference>
<dbReference type="InterPro" id="IPR029058">
    <property type="entry name" value="AB_hydrolase_fold"/>
</dbReference>
<keyword evidence="3" id="KW-0812">Transmembrane</keyword>
<dbReference type="Proteomes" id="UP001162029">
    <property type="component" value="Unassembled WGS sequence"/>
</dbReference>
<dbReference type="AlphaFoldDB" id="A0AAV0U786"/>
<dbReference type="SUPFAM" id="SSF53474">
    <property type="entry name" value="alpha/beta-Hydrolases"/>
    <property type="match status" value="1"/>
</dbReference>
<proteinExistence type="inferred from homology"/>
<evidence type="ECO:0000313" key="6">
    <source>
        <dbReference type="EMBL" id="CAI5731046.1"/>
    </source>
</evidence>
<name>A0AAV0U786_9STRA</name>
<keyword evidence="5" id="KW-0472">Membrane</keyword>
<dbReference type="PANTHER" id="PTHR17920:SF3">
    <property type="entry name" value="TRANSMEMBRANE AND COILED-COIL DOMAIN-CONTAINING PROTEIN 4"/>
    <property type="match status" value="1"/>
</dbReference>
<keyword evidence="4" id="KW-1133">Transmembrane helix</keyword>
<keyword evidence="7" id="KW-1185">Reference proteome</keyword>
<dbReference type="InterPro" id="IPR007941">
    <property type="entry name" value="DUF726"/>
</dbReference>
<dbReference type="PANTHER" id="PTHR17920">
    <property type="entry name" value="TRANSMEMBRANE AND COILED-COIL DOMAIN-CONTAINING PROTEIN 4 TMCO4"/>
    <property type="match status" value="1"/>
</dbReference>
<organism evidence="6 7">
    <name type="scientific">Peronospora destructor</name>
    <dbReference type="NCBI Taxonomy" id="86335"/>
    <lineage>
        <taxon>Eukaryota</taxon>
        <taxon>Sar</taxon>
        <taxon>Stramenopiles</taxon>
        <taxon>Oomycota</taxon>
        <taxon>Peronosporomycetes</taxon>
        <taxon>Peronosporales</taxon>
        <taxon>Peronosporaceae</taxon>
        <taxon>Peronospora</taxon>
    </lineage>
</organism>
<protein>
    <recommendedName>
        <fullName evidence="8">Fungal lipase-like domain-containing protein</fullName>
    </recommendedName>
</protein>
<dbReference type="Gene3D" id="3.40.50.1820">
    <property type="entry name" value="alpha/beta hydrolase"/>
    <property type="match status" value="1"/>
</dbReference>
<dbReference type="Pfam" id="PF05277">
    <property type="entry name" value="DUF726"/>
    <property type="match status" value="1"/>
</dbReference>